<gene>
    <name evidence="1" type="ORF">L1049_012806</name>
</gene>
<sequence length="320" mass="34763">MCVPINQGSFGNEETFGMSKSRWLYRPWKQLGQEFSEALIHRDYPSEGASELYPLGIAGVVEVELKQPPFSPLFLASPTAIDAIAPADLTTILIILRMTCPLLTRRLGFGLLLGLEAAVSISAGVVEVELREPPFSPLFLPIPPAFEAIAPADFTIALIILSLTCPLFGGMVRFDLLLGLKAAVSISGSWVRKILNLQGEYMSVVEVELREPPFSPLFLPIPPAFEAIAPADFTIALIILSLTCPLFGGMVRFDLLLGLKAAVSISGSWVPNSRRLYYGLLHGTLGGKILKSSRYGISGKPPTVEPLTWALQIIFKAEKL</sequence>
<protein>
    <submittedName>
        <fullName evidence="1">Uncharacterized protein</fullName>
    </submittedName>
</protein>
<accession>A0AAP0WXD5</accession>
<dbReference type="AlphaFoldDB" id="A0AAP0WXD5"/>
<comment type="caution">
    <text evidence="1">The sequence shown here is derived from an EMBL/GenBank/DDBJ whole genome shotgun (WGS) entry which is preliminary data.</text>
</comment>
<dbReference type="EMBL" id="JBBPBK010000008">
    <property type="protein sequence ID" value="KAK9279130.1"/>
    <property type="molecule type" value="Genomic_DNA"/>
</dbReference>
<evidence type="ECO:0000313" key="1">
    <source>
        <dbReference type="EMBL" id="KAK9279130.1"/>
    </source>
</evidence>
<proteinExistence type="predicted"/>
<reference evidence="1 2" key="1">
    <citation type="journal article" date="2024" name="Plant J.">
        <title>Genome sequences and population genomics reveal climatic adaptation and genomic divergence between two closely related sweetgum species.</title>
        <authorList>
            <person name="Xu W.Q."/>
            <person name="Ren C.Q."/>
            <person name="Zhang X.Y."/>
            <person name="Comes H.P."/>
            <person name="Liu X.H."/>
            <person name="Li Y.G."/>
            <person name="Kettle C.J."/>
            <person name="Jalonen R."/>
            <person name="Gaisberger H."/>
            <person name="Ma Y.Z."/>
            <person name="Qiu Y.X."/>
        </authorList>
    </citation>
    <scope>NUCLEOTIDE SEQUENCE [LARGE SCALE GENOMIC DNA]</scope>
    <source>
        <strain evidence="1">Hangzhou</strain>
    </source>
</reference>
<keyword evidence="2" id="KW-1185">Reference proteome</keyword>
<dbReference type="Proteomes" id="UP001415857">
    <property type="component" value="Unassembled WGS sequence"/>
</dbReference>
<organism evidence="1 2">
    <name type="scientific">Liquidambar formosana</name>
    <name type="common">Formosan gum</name>
    <dbReference type="NCBI Taxonomy" id="63359"/>
    <lineage>
        <taxon>Eukaryota</taxon>
        <taxon>Viridiplantae</taxon>
        <taxon>Streptophyta</taxon>
        <taxon>Embryophyta</taxon>
        <taxon>Tracheophyta</taxon>
        <taxon>Spermatophyta</taxon>
        <taxon>Magnoliopsida</taxon>
        <taxon>eudicotyledons</taxon>
        <taxon>Gunneridae</taxon>
        <taxon>Pentapetalae</taxon>
        <taxon>Saxifragales</taxon>
        <taxon>Altingiaceae</taxon>
        <taxon>Liquidambar</taxon>
    </lineage>
</organism>
<name>A0AAP0WXD5_LIQFO</name>
<evidence type="ECO:0000313" key="2">
    <source>
        <dbReference type="Proteomes" id="UP001415857"/>
    </source>
</evidence>